<dbReference type="PaxDb" id="65489-OBART01G15100.1"/>
<proteinExistence type="predicted"/>
<evidence type="ECO:0000313" key="3">
    <source>
        <dbReference type="Proteomes" id="UP000026960"/>
    </source>
</evidence>
<dbReference type="AlphaFoldDB" id="A0A0D3ENN1"/>
<dbReference type="EnsemblPlants" id="OBART01G15100.1">
    <property type="protein sequence ID" value="OBART01G15100.1"/>
    <property type="gene ID" value="OBART01G15100"/>
</dbReference>
<feature type="region of interest" description="Disordered" evidence="1">
    <location>
        <begin position="78"/>
        <end position="98"/>
    </location>
</feature>
<organism evidence="2">
    <name type="scientific">Oryza barthii</name>
    <dbReference type="NCBI Taxonomy" id="65489"/>
    <lineage>
        <taxon>Eukaryota</taxon>
        <taxon>Viridiplantae</taxon>
        <taxon>Streptophyta</taxon>
        <taxon>Embryophyta</taxon>
        <taxon>Tracheophyta</taxon>
        <taxon>Spermatophyta</taxon>
        <taxon>Magnoliopsida</taxon>
        <taxon>Liliopsida</taxon>
        <taxon>Poales</taxon>
        <taxon>Poaceae</taxon>
        <taxon>BOP clade</taxon>
        <taxon>Oryzoideae</taxon>
        <taxon>Oryzeae</taxon>
        <taxon>Oryzinae</taxon>
        <taxon>Oryza</taxon>
    </lineage>
</organism>
<keyword evidence="3" id="KW-1185">Reference proteome</keyword>
<evidence type="ECO:0000256" key="1">
    <source>
        <dbReference type="SAM" id="MobiDB-lite"/>
    </source>
</evidence>
<name>A0A0D3ENN1_9ORYZ</name>
<dbReference type="HOGENOM" id="CLU_2336948_0_0_1"/>
<sequence>MPVRCTGHYYNHWRPFSGSKHVDPANVASVQGTEMNTTGLFACPGLKATTLKDMVGGVAEVLPANKLATKEDADKVAATAMQNDGRHAGDDKELTRSI</sequence>
<protein>
    <recommendedName>
        <fullName evidence="4">SMP domain-containing protein</fullName>
    </recommendedName>
</protein>
<evidence type="ECO:0000313" key="2">
    <source>
        <dbReference type="EnsemblPlants" id="OBART01G15100.1"/>
    </source>
</evidence>
<accession>A0A0D3ENN1</accession>
<dbReference type="Gramene" id="OBART01G15100.1">
    <property type="protein sequence ID" value="OBART01G15100.1"/>
    <property type="gene ID" value="OBART01G15100"/>
</dbReference>
<evidence type="ECO:0008006" key="4">
    <source>
        <dbReference type="Google" id="ProtNLM"/>
    </source>
</evidence>
<reference evidence="2" key="2">
    <citation type="submission" date="2015-03" db="UniProtKB">
        <authorList>
            <consortium name="EnsemblPlants"/>
        </authorList>
    </citation>
    <scope>IDENTIFICATION</scope>
</reference>
<reference evidence="2" key="1">
    <citation type="journal article" date="2009" name="Rice">
        <title>De Novo Next Generation Sequencing of Plant Genomes.</title>
        <authorList>
            <person name="Rounsley S."/>
            <person name="Marri P.R."/>
            <person name="Yu Y."/>
            <person name="He R."/>
            <person name="Sisneros N."/>
            <person name="Goicoechea J.L."/>
            <person name="Lee S.J."/>
            <person name="Angelova A."/>
            <person name="Kudrna D."/>
            <person name="Luo M."/>
            <person name="Affourtit J."/>
            <person name="Desany B."/>
            <person name="Knight J."/>
            <person name="Niazi F."/>
            <person name="Egholm M."/>
            <person name="Wing R.A."/>
        </authorList>
    </citation>
    <scope>NUCLEOTIDE SEQUENCE [LARGE SCALE GENOMIC DNA]</scope>
    <source>
        <strain evidence="2">cv. IRGC 105608</strain>
    </source>
</reference>
<feature type="compositionally biased region" description="Basic and acidic residues" evidence="1">
    <location>
        <begin position="84"/>
        <end position="98"/>
    </location>
</feature>
<dbReference type="Proteomes" id="UP000026960">
    <property type="component" value="Chromosome 1"/>
</dbReference>